<dbReference type="InterPro" id="IPR027417">
    <property type="entry name" value="P-loop_NTPase"/>
</dbReference>
<dbReference type="KEGG" id="api:100163221"/>
<evidence type="ECO:0000256" key="2">
    <source>
        <dbReference type="ARBA" id="ARBA00022741"/>
    </source>
</evidence>
<keyword evidence="6" id="KW-0175">Coiled coil</keyword>
<evidence type="ECO:0000256" key="1">
    <source>
        <dbReference type="ARBA" id="ARBA00012552"/>
    </source>
</evidence>
<sequence>MDLEIEKYAKKQIQLQEQIKELFAEKKMLQDQICVLHECLSLEKVNRKISDLENKQKILTSLESMVNNLRIDIKPLDYLKQVLQRQLMVSTIPNNDLNNEERKYSKYSESSLLTPSSICAIETLDSLSDVSSEESIMILSDYDVVSDEEVSNNSEKPVENKVMYEEALQMASSVHLTLVDHLIPNIGSIEPIINNSDQVRDNNFCVQSNSKSTISSMNTSSKSEQLLDLYDVVNELDLLNCNGNNGNENIEIKCDKKKAEPTLYKVHQPCLNDKEFDEIGIKKLDNKECNNVSKLINDSWVKISSNEISEEQNVDVFQSITVSRKDNTVSKINTYVDNFDQNINEIKSLDNSCNNVDPNYENEIHKPSCTINDDVCGNLLSFTEVNRTKENLNLKFQVQNNDLCIHQFESKDIVEIKNLENVCNDNDHSYENETHNQVFPNNVQQCEVEIISSLSSSPEDSNASNKLIESKVNTDVECQAYNGQLYNHQLESNIKSIKNICNSVIHYNENEIHNPVFPNNKVKTTSSLFNTEQFNNSFTSINDKLSSINNNEKPMRLYHTIKLKDELLNGIHRHGIQDLMSLQRQCMFHYINGRDVIFHSYPCVGKSTVCVISVLQRINTSLNECQAIILVPTLELALSAQKTMKSIGKFLNVSTCIGGTNVPRKLSPVPHVVISTLQGLCEMISCNSLCKDFIKMLIIDDAEEMLKCNGFFNKIRYILLFLNNNRQLIIMSTSKIEEILDQFSDLMKNPEYILVPNEKPSLNDILQYCVYVPEEWKFDAFHKLYESLNLIHTVVYCNTWSKSLEIAENMRLKTCLVSAIHNEMDTHQRKLILHHFQSGTNRVLVTAELQRGEDFSDVAWVINYDLPKSPKDYIRKIVGCFGRKVKVINFITTNDKTAQKDIETAFNVRMLNLPQDLTNLCESNL</sequence>
<dbReference type="Pfam" id="PF00270">
    <property type="entry name" value="DEAD"/>
    <property type="match status" value="1"/>
</dbReference>
<feature type="domain" description="Helicase C-terminal" evidence="8">
    <location>
        <begin position="783"/>
        <end position="921"/>
    </location>
</feature>
<dbReference type="EnsemblMetazoa" id="XM_008189637.3">
    <property type="protein sequence ID" value="XP_008187859.1"/>
    <property type="gene ID" value="LOC100163221"/>
</dbReference>
<evidence type="ECO:0000256" key="4">
    <source>
        <dbReference type="ARBA" id="ARBA00022806"/>
    </source>
</evidence>
<dbReference type="Gene3D" id="3.40.50.300">
    <property type="entry name" value="P-loop containing nucleotide triphosphate hydrolases"/>
    <property type="match status" value="2"/>
</dbReference>
<name>A0A8R2B9T7_ACYPI</name>
<reference evidence="9" key="2">
    <citation type="submission" date="2022-06" db="UniProtKB">
        <authorList>
            <consortium name="EnsemblMetazoa"/>
        </authorList>
    </citation>
    <scope>IDENTIFICATION</scope>
</reference>
<protein>
    <recommendedName>
        <fullName evidence="1">RNA helicase</fullName>
        <ecNumber evidence="1">3.6.4.13</ecNumber>
    </recommendedName>
</protein>
<evidence type="ECO:0000259" key="7">
    <source>
        <dbReference type="PROSITE" id="PS51192"/>
    </source>
</evidence>
<accession>A0A8R2B9T7</accession>
<dbReference type="PANTHER" id="PTHR47958">
    <property type="entry name" value="ATP-DEPENDENT RNA HELICASE DBP3"/>
    <property type="match status" value="1"/>
</dbReference>
<dbReference type="GeneID" id="100163221"/>
<dbReference type="GO" id="GO:0016787">
    <property type="term" value="F:hydrolase activity"/>
    <property type="evidence" value="ECO:0007669"/>
    <property type="project" value="UniProtKB-KW"/>
</dbReference>
<evidence type="ECO:0000313" key="9">
    <source>
        <dbReference type="EnsemblMetazoa" id="XP_008187859.1"/>
    </source>
</evidence>
<keyword evidence="4" id="KW-0347">Helicase</keyword>
<dbReference type="SUPFAM" id="SSF52540">
    <property type="entry name" value="P-loop containing nucleoside triphosphate hydrolases"/>
    <property type="match status" value="1"/>
</dbReference>
<dbReference type="EC" id="3.6.4.13" evidence="1"/>
<organism evidence="9 10">
    <name type="scientific">Acyrthosiphon pisum</name>
    <name type="common">Pea aphid</name>
    <dbReference type="NCBI Taxonomy" id="7029"/>
    <lineage>
        <taxon>Eukaryota</taxon>
        <taxon>Metazoa</taxon>
        <taxon>Ecdysozoa</taxon>
        <taxon>Arthropoda</taxon>
        <taxon>Hexapoda</taxon>
        <taxon>Insecta</taxon>
        <taxon>Pterygota</taxon>
        <taxon>Neoptera</taxon>
        <taxon>Paraneoptera</taxon>
        <taxon>Hemiptera</taxon>
        <taxon>Sternorrhyncha</taxon>
        <taxon>Aphidomorpha</taxon>
        <taxon>Aphidoidea</taxon>
        <taxon>Aphididae</taxon>
        <taxon>Macrosiphini</taxon>
        <taxon>Acyrthosiphon</taxon>
    </lineage>
</organism>
<keyword evidence="3" id="KW-0378">Hydrolase</keyword>
<keyword evidence="2" id="KW-0547">Nucleotide-binding</keyword>
<dbReference type="SMART" id="SM00487">
    <property type="entry name" value="DEXDc"/>
    <property type="match status" value="1"/>
</dbReference>
<reference evidence="10" key="1">
    <citation type="submission" date="2010-06" db="EMBL/GenBank/DDBJ databases">
        <authorList>
            <person name="Jiang H."/>
            <person name="Abraham K."/>
            <person name="Ali S."/>
            <person name="Alsbrooks S.L."/>
            <person name="Anim B.N."/>
            <person name="Anosike U.S."/>
            <person name="Attaway T."/>
            <person name="Bandaranaike D.P."/>
            <person name="Battles P.K."/>
            <person name="Bell S.N."/>
            <person name="Bell A.V."/>
            <person name="Beltran B."/>
            <person name="Bickham C."/>
            <person name="Bustamante Y."/>
            <person name="Caleb T."/>
            <person name="Canada A."/>
            <person name="Cardenas V."/>
            <person name="Carter K."/>
            <person name="Chacko J."/>
            <person name="Chandrabose M.N."/>
            <person name="Chavez D."/>
            <person name="Chavez A."/>
            <person name="Chen L."/>
            <person name="Chu H.-S."/>
            <person name="Claassen K.J."/>
            <person name="Cockrell R."/>
            <person name="Collins M."/>
            <person name="Cooper J.A."/>
            <person name="Cree A."/>
            <person name="Curry S.M."/>
            <person name="Da Y."/>
            <person name="Dao M.D."/>
            <person name="Das B."/>
            <person name="Davila M.-L."/>
            <person name="Davy-Carroll L."/>
            <person name="Denson S."/>
            <person name="Dinh H."/>
            <person name="Ebong V.E."/>
            <person name="Edwards J.R."/>
            <person name="Egan A."/>
            <person name="El-Daye J."/>
            <person name="Escobedo L."/>
            <person name="Fernandez S."/>
            <person name="Fernando P.R."/>
            <person name="Flagg N."/>
            <person name="Forbes L.D."/>
            <person name="Fowler R.G."/>
            <person name="Fu Q."/>
            <person name="Gabisi R.A."/>
            <person name="Ganer J."/>
            <person name="Garbino Pronczuk A."/>
            <person name="Garcia R.M."/>
            <person name="Garner T."/>
            <person name="Garrett T.E."/>
            <person name="Gonzalez D.A."/>
            <person name="Hamid H."/>
            <person name="Hawkins E.S."/>
            <person name="Hirani K."/>
            <person name="Hogues M.E."/>
            <person name="Hollins B."/>
            <person name="Hsiao C.-H."/>
            <person name="Jabil R."/>
            <person name="James M.L."/>
            <person name="Jhangiani S.N."/>
            <person name="Johnson B."/>
            <person name="Johnson Q."/>
            <person name="Joshi V."/>
            <person name="Kalu J.B."/>
            <person name="Kam C."/>
            <person name="Kashfia A."/>
            <person name="Keebler J."/>
            <person name="Kisamo H."/>
            <person name="Kovar C.L."/>
            <person name="Lago L.A."/>
            <person name="Lai C.-Y."/>
            <person name="Laidlaw J."/>
            <person name="Lara F."/>
            <person name="Le T.-K."/>
            <person name="Lee S.L."/>
            <person name="Legall F.H."/>
            <person name="Lemon S.J."/>
            <person name="Lewis L.R."/>
            <person name="Li B."/>
            <person name="Liu Y."/>
            <person name="Liu Y.-S."/>
            <person name="Lopez J."/>
            <person name="Lozado R.J."/>
            <person name="Lu J."/>
            <person name="Madu R.C."/>
            <person name="Maheshwari M."/>
            <person name="Maheshwari R."/>
            <person name="Malloy K."/>
            <person name="Martinez E."/>
            <person name="Mathew T."/>
            <person name="Mercado I.C."/>
            <person name="Mercado C."/>
            <person name="Meyer B."/>
            <person name="Montgomery K."/>
            <person name="Morgan M.B."/>
            <person name="Munidasa M."/>
            <person name="Nazareth L.V."/>
            <person name="Nelson J."/>
            <person name="Ng B.M."/>
            <person name="Nguyen N.B."/>
            <person name="Nguyen P.Q."/>
            <person name="Nguyen T."/>
            <person name="Obregon M."/>
            <person name="Okwuonu G.O."/>
            <person name="Onwere C.G."/>
            <person name="Orozco G."/>
            <person name="Parra A."/>
            <person name="Patel S."/>
            <person name="Patil S."/>
            <person name="Perez A."/>
            <person name="Perez Y."/>
            <person name="Pham C."/>
            <person name="Primus E.L."/>
            <person name="Pu L.-L."/>
            <person name="Puazo M."/>
            <person name="Qin X."/>
            <person name="Quiroz J.B."/>
            <person name="Reese J."/>
            <person name="Richards S."/>
            <person name="Rives C.M."/>
            <person name="Robberts R."/>
            <person name="Ruiz S.J."/>
            <person name="Ruiz M.J."/>
            <person name="Santibanez J."/>
            <person name="Schneider B.W."/>
            <person name="Sisson I."/>
            <person name="Smith M."/>
            <person name="Sodergren E."/>
            <person name="Song X.-Z."/>
            <person name="Song B.B."/>
            <person name="Summersgill H."/>
            <person name="Thelus R."/>
            <person name="Thornton R.D."/>
            <person name="Trejos Z.Y."/>
            <person name="Usmani K."/>
            <person name="Vattathil S."/>
            <person name="Villasana D."/>
            <person name="Walker D.L."/>
            <person name="Wang S."/>
            <person name="Wang K."/>
            <person name="White C.S."/>
            <person name="Williams A.C."/>
            <person name="Williamson J."/>
            <person name="Wilson K."/>
            <person name="Woghiren I.O."/>
            <person name="Woodworth J.R."/>
            <person name="Worley K.C."/>
            <person name="Wright R.A."/>
            <person name="Wu W."/>
            <person name="Young L."/>
            <person name="Zhang L."/>
            <person name="Zhang J."/>
            <person name="Zhu Y."/>
            <person name="Muzny D.M."/>
            <person name="Weinstock G."/>
            <person name="Gibbs R.A."/>
        </authorList>
    </citation>
    <scope>NUCLEOTIDE SEQUENCE [LARGE SCALE GENOMIC DNA]</scope>
    <source>
        <strain evidence="10">LSR1</strain>
    </source>
</reference>
<dbReference type="GO" id="GO:0003676">
    <property type="term" value="F:nucleic acid binding"/>
    <property type="evidence" value="ECO:0007669"/>
    <property type="project" value="InterPro"/>
</dbReference>
<evidence type="ECO:0000256" key="6">
    <source>
        <dbReference type="SAM" id="Coils"/>
    </source>
</evidence>
<evidence type="ECO:0000256" key="3">
    <source>
        <dbReference type="ARBA" id="ARBA00022801"/>
    </source>
</evidence>
<dbReference type="Pfam" id="PF00271">
    <property type="entry name" value="Helicase_C"/>
    <property type="match status" value="1"/>
</dbReference>
<dbReference type="PROSITE" id="PS51192">
    <property type="entry name" value="HELICASE_ATP_BIND_1"/>
    <property type="match status" value="1"/>
</dbReference>
<dbReference type="InterPro" id="IPR014001">
    <property type="entry name" value="Helicase_ATP-bd"/>
</dbReference>
<dbReference type="GO" id="GO:0010468">
    <property type="term" value="P:regulation of gene expression"/>
    <property type="evidence" value="ECO:0007669"/>
    <property type="project" value="UniProtKB-ARBA"/>
</dbReference>
<keyword evidence="5" id="KW-0067">ATP-binding</keyword>
<dbReference type="CDD" id="cd18787">
    <property type="entry name" value="SF2_C_DEAD"/>
    <property type="match status" value="1"/>
</dbReference>
<evidence type="ECO:0000256" key="5">
    <source>
        <dbReference type="ARBA" id="ARBA00022840"/>
    </source>
</evidence>
<evidence type="ECO:0000313" key="10">
    <source>
        <dbReference type="Proteomes" id="UP000007819"/>
    </source>
</evidence>
<feature type="domain" description="Helicase ATP-binding" evidence="7">
    <location>
        <begin position="587"/>
        <end position="753"/>
    </location>
</feature>
<feature type="coiled-coil region" evidence="6">
    <location>
        <begin position="5"/>
        <end position="72"/>
    </location>
</feature>
<dbReference type="GO" id="GO:0003724">
    <property type="term" value="F:RNA helicase activity"/>
    <property type="evidence" value="ECO:0007669"/>
    <property type="project" value="UniProtKB-EC"/>
</dbReference>
<evidence type="ECO:0000259" key="8">
    <source>
        <dbReference type="PROSITE" id="PS51194"/>
    </source>
</evidence>
<dbReference type="InterPro" id="IPR011545">
    <property type="entry name" value="DEAD/DEAH_box_helicase_dom"/>
</dbReference>
<dbReference type="Proteomes" id="UP000007819">
    <property type="component" value="Chromosome A1"/>
</dbReference>
<dbReference type="InterPro" id="IPR001650">
    <property type="entry name" value="Helicase_C-like"/>
</dbReference>
<dbReference type="OrthoDB" id="6621448at2759"/>
<keyword evidence="10" id="KW-1185">Reference proteome</keyword>
<dbReference type="PROSITE" id="PS51194">
    <property type="entry name" value="HELICASE_CTER"/>
    <property type="match status" value="1"/>
</dbReference>
<proteinExistence type="predicted"/>
<dbReference type="AlphaFoldDB" id="A0A8R2B9T7"/>
<dbReference type="GO" id="GO:0005524">
    <property type="term" value="F:ATP binding"/>
    <property type="evidence" value="ECO:0007669"/>
    <property type="project" value="UniProtKB-KW"/>
</dbReference>
<dbReference type="RefSeq" id="XP_008187859.1">
    <property type="nucleotide sequence ID" value="XM_008189637.2"/>
</dbReference>